<comment type="caution">
    <text evidence="1">The sequence shown here is derived from an EMBL/GenBank/DDBJ whole genome shotgun (WGS) entry which is preliminary data.</text>
</comment>
<evidence type="ECO:0000313" key="2">
    <source>
        <dbReference type="Proteomes" id="UP000094526"/>
    </source>
</evidence>
<dbReference type="VEuPathDB" id="FungiDB:CLCR_07750"/>
<name>A0A1C1CP47_9EURO</name>
<proteinExistence type="predicted"/>
<dbReference type="AlphaFoldDB" id="A0A1C1CP47"/>
<sequence length="121" mass="13433">MRYDDDDDDDDDNDELLDLCPVAALIYSVLSPPGADENTLGTTELREREWSEAPALMLWIAFMAGALRPWEQMTAPAGRGLVGLIGRGASRSKIRFLRGAERTASYWDICGLPTTNDRGRE</sequence>
<dbReference type="Proteomes" id="UP000094526">
    <property type="component" value="Unassembled WGS sequence"/>
</dbReference>
<protein>
    <submittedName>
        <fullName evidence="1">Uncharacterized protein</fullName>
    </submittedName>
</protein>
<gene>
    <name evidence="1" type="ORF">CLCR_07750</name>
</gene>
<organism evidence="1 2">
    <name type="scientific">Cladophialophora carrionii</name>
    <dbReference type="NCBI Taxonomy" id="86049"/>
    <lineage>
        <taxon>Eukaryota</taxon>
        <taxon>Fungi</taxon>
        <taxon>Dikarya</taxon>
        <taxon>Ascomycota</taxon>
        <taxon>Pezizomycotina</taxon>
        <taxon>Eurotiomycetes</taxon>
        <taxon>Chaetothyriomycetidae</taxon>
        <taxon>Chaetothyriales</taxon>
        <taxon>Herpotrichiellaceae</taxon>
        <taxon>Cladophialophora</taxon>
    </lineage>
</organism>
<reference evidence="2" key="1">
    <citation type="submission" date="2015-07" db="EMBL/GenBank/DDBJ databases">
        <authorList>
            <person name="Teixeira M.M."/>
            <person name="Souza R.C."/>
            <person name="Almeida L.G."/>
            <person name="Vicente V.A."/>
            <person name="de Hoog S."/>
            <person name="Bocca A.L."/>
            <person name="de Almeida S.R."/>
            <person name="Vasconcelos A.T."/>
            <person name="Felipe M.S."/>
        </authorList>
    </citation>
    <scope>NUCLEOTIDE SEQUENCE [LARGE SCALE GENOMIC DNA]</scope>
    <source>
        <strain evidence="2">KSF</strain>
    </source>
</reference>
<dbReference type="EMBL" id="LGRB01000010">
    <property type="protein sequence ID" value="OCT50253.1"/>
    <property type="molecule type" value="Genomic_DNA"/>
</dbReference>
<accession>A0A1C1CP47</accession>
<evidence type="ECO:0000313" key="1">
    <source>
        <dbReference type="EMBL" id="OCT50253.1"/>
    </source>
</evidence>
<keyword evidence="2" id="KW-1185">Reference proteome</keyword>